<dbReference type="GO" id="GO:0006310">
    <property type="term" value="P:DNA recombination"/>
    <property type="evidence" value="ECO:0007669"/>
    <property type="project" value="UniProtKB-KW"/>
</dbReference>
<evidence type="ECO:0000259" key="18">
    <source>
        <dbReference type="PROSITE" id="PS50172"/>
    </source>
</evidence>
<feature type="domain" description="BRCT" evidence="18">
    <location>
        <begin position="698"/>
        <end position="804"/>
    </location>
</feature>
<comment type="similarity">
    <text evidence="3">Belongs to the ATP-dependent DNA ligase family.</text>
</comment>
<dbReference type="Pfam" id="PF01068">
    <property type="entry name" value="DNA_ligase_A_M"/>
    <property type="match status" value="1"/>
</dbReference>
<evidence type="ECO:0000256" key="6">
    <source>
        <dbReference type="ARBA" id="ARBA00022737"/>
    </source>
</evidence>
<evidence type="ECO:0000256" key="16">
    <source>
        <dbReference type="SAM" id="MobiDB-lite"/>
    </source>
</evidence>
<reference evidence="19" key="1">
    <citation type="submission" date="2007-03" db="EMBL/GenBank/DDBJ databases">
        <title>Annotation of Culex pipiens quinquefasciatus.</title>
        <authorList>
            <consortium name="The Broad Institute Genome Sequencing Platform"/>
            <person name="Atkinson P.W."/>
            <person name="Hemingway J."/>
            <person name="Christensen B.M."/>
            <person name="Higgs S."/>
            <person name="Kodira C."/>
            <person name="Hannick L."/>
            <person name="Megy K."/>
            <person name="O'Leary S."/>
            <person name="Pearson M."/>
            <person name="Haas B.J."/>
            <person name="Mauceli E."/>
            <person name="Wortman J.R."/>
            <person name="Lee N.H."/>
            <person name="Guigo R."/>
            <person name="Stanke M."/>
            <person name="Alvarado L."/>
            <person name="Amedeo P."/>
            <person name="Antoine C.H."/>
            <person name="Arensburger P."/>
            <person name="Bidwell S.L."/>
            <person name="Crawford M."/>
            <person name="Camaro F."/>
            <person name="Devon K."/>
            <person name="Engels R."/>
            <person name="Hammond M."/>
            <person name="Howarth C."/>
            <person name="Koehrsen M."/>
            <person name="Lawson D."/>
            <person name="Montgomery P."/>
            <person name="Nene V."/>
            <person name="Nusbaum C."/>
            <person name="Puiu D."/>
            <person name="Romero-Severson J."/>
            <person name="Severson D.W."/>
            <person name="Shumway M."/>
            <person name="Sisk P."/>
            <person name="Stolte C."/>
            <person name="Zeng Q."/>
            <person name="Eisenstadt E."/>
            <person name="Fraser-Liggett C."/>
            <person name="Strausberg R."/>
            <person name="Galagan J."/>
            <person name="Birren B."/>
            <person name="Collins F.H."/>
        </authorList>
    </citation>
    <scope>NUCLEOTIDE SEQUENCE [LARGE SCALE GENOMIC DNA]</scope>
    <source>
        <strain evidence="19">JHB</strain>
    </source>
</reference>
<dbReference type="InterPro" id="IPR044125">
    <property type="entry name" value="Adenylation_DNA_ligase_IV"/>
</dbReference>
<keyword evidence="12" id="KW-0234">DNA repair</keyword>
<dbReference type="HOGENOM" id="CLU_004844_2_0_1"/>
<evidence type="ECO:0000256" key="5">
    <source>
        <dbReference type="ARBA" id="ARBA00022723"/>
    </source>
</evidence>
<dbReference type="InterPro" id="IPR012308">
    <property type="entry name" value="DNA_ligase_ATP-dep_N"/>
</dbReference>
<dbReference type="PROSITE" id="PS50172">
    <property type="entry name" value="BRCT"/>
    <property type="match status" value="2"/>
</dbReference>
<dbReference type="Pfam" id="PF04675">
    <property type="entry name" value="DNA_ligase_A_N"/>
    <property type="match status" value="1"/>
</dbReference>
<comment type="subcellular location">
    <subcellularLocation>
        <location evidence="2">Nucleus</location>
    </subcellularLocation>
</comment>
<dbReference type="InterPro" id="IPR036599">
    <property type="entry name" value="DNA_ligase_N_sf"/>
</dbReference>
<evidence type="ECO:0000313" key="20">
    <source>
        <dbReference type="EnsemblMetazoa" id="CPIJ019290-PA"/>
    </source>
</evidence>
<keyword evidence="6" id="KW-0677">Repeat</keyword>
<dbReference type="PANTHER" id="PTHR45997">
    <property type="entry name" value="DNA LIGASE 4"/>
    <property type="match status" value="1"/>
</dbReference>
<evidence type="ECO:0000256" key="7">
    <source>
        <dbReference type="ARBA" id="ARBA00022741"/>
    </source>
</evidence>
<dbReference type="GO" id="GO:0006303">
    <property type="term" value="P:double-strand break repair via nonhomologous end joining"/>
    <property type="evidence" value="ECO:0007669"/>
    <property type="project" value="TreeGrafter"/>
</dbReference>
<dbReference type="EMBL" id="DS233515">
    <property type="protein sequence ID" value="EDS30373.1"/>
    <property type="molecule type" value="Genomic_DNA"/>
</dbReference>
<dbReference type="CDD" id="cd07903">
    <property type="entry name" value="Adenylation_DNA_ligase_IV"/>
    <property type="match status" value="1"/>
</dbReference>
<evidence type="ECO:0000256" key="4">
    <source>
        <dbReference type="ARBA" id="ARBA00022598"/>
    </source>
</evidence>
<dbReference type="InterPro" id="IPR012309">
    <property type="entry name" value="DNA_ligase_ATP-dep_C"/>
</dbReference>
<dbReference type="Pfam" id="PF04679">
    <property type="entry name" value="DNA_ligase_A_C"/>
    <property type="match status" value="1"/>
</dbReference>
<gene>
    <name evidence="20" type="primary">6053763</name>
    <name evidence="19" type="ORF">CpipJ_CPIJ019290</name>
</gene>
<dbReference type="VEuPathDB" id="VectorBase:CPIJ019290"/>
<evidence type="ECO:0000313" key="19">
    <source>
        <dbReference type="EMBL" id="EDS30373.1"/>
    </source>
</evidence>
<evidence type="ECO:0000256" key="3">
    <source>
        <dbReference type="ARBA" id="ARBA00007572"/>
    </source>
</evidence>
<dbReference type="OMA" id="IFNCELM"/>
<dbReference type="GO" id="GO:0005958">
    <property type="term" value="C:DNA-dependent protein kinase-DNA ligase 4 complex"/>
    <property type="evidence" value="ECO:0007669"/>
    <property type="project" value="TreeGrafter"/>
</dbReference>
<keyword evidence="13" id="KW-0539">Nucleus</keyword>
<dbReference type="AlphaFoldDB" id="B0XJH0"/>
<dbReference type="EnsemblMetazoa" id="CPIJ019290-RA">
    <property type="protein sequence ID" value="CPIJ019290-PA"/>
    <property type="gene ID" value="CPIJ019290"/>
</dbReference>
<keyword evidence="11" id="KW-0233">DNA recombination</keyword>
<protein>
    <recommendedName>
        <fullName evidence="15">DNA ligase IV</fullName>
    </recommendedName>
    <alternativeName>
        <fullName evidence="14">Polydeoxyribonucleotide synthase [ATP] 4</fullName>
    </alternativeName>
</protein>
<sequence>MASKRIFPVLRLLLPGADRERDSYGVRVKSLRDLYIKVLGISESSTEARKLSGYDEETGGGGASSSEDFADRVFRLMQGRCPPEGSLTVWEVNERLDAIGGHYVNGERRRIGEELERLVGGMSQVDQKWLIRILLKNLRLGMSLGKILGVYHAKAGQLYDRFSNLSKVCEVVESGEGWEELGEGGGSVELFHPVKPMLCQRVDLKLVDGMLKRDEYWLETKMDGERFQIHKDGVVFKYFSRNSYEYNVKAVKSDNPTLRPCFCVYDVLFLNGKSLIAVPYAERIRLLGTLIKPKVGVLTTCKRIKVERRSGHQEAGLDYSPNERNAGWYKIKPDYIDNLVSDFDLLIMGGFYNAKRSFVNTYLVGVLDKSTEDTFLAVTKVGIGLSVDQWRTLNTSLRPHWREVTFRREGRSKISEEPPGLRWGQTAPDVWIPPNHSIVLQLKGSELVRSASFATSYTIRFPRITAIRSDKDFKDVCTGEEFARLCSANTTVAKLAKRHVTAADLLPPSGSTSRKRKQISPLKSRQRSAPPLPQPEEDAPPPLDDICSGLDFCVLSTAKGAPSIRELETTIRRHGGRTVKNPGPKTYAVIAGERTFLVSRIIETRRHNVATVEWVLRTLGGPQPRTNLPDFTPNDLLAATDELREQLAERFDRFGDSLTEPITGPDEMRALLKQMNVAESLSARELRTGQREILGVGSSLRMFRGLVARLYEDNLKGEDGDVARYRARFGMLKFVRNGGGWVGEEEEDAGGTHVFVVENGALDRERLREWVDGRGFGQARVVRLEWIQASLGGKRLCEEQLYSII</sequence>
<dbReference type="PROSITE" id="PS50160">
    <property type="entry name" value="DNA_LIGASE_A3"/>
    <property type="match status" value="1"/>
</dbReference>
<dbReference type="InterPro" id="IPR029710">
    <property type="entry name" value="LIG4"/>
</dbReference>
<keyword evidence="21" id="KW-1185">Reference proteome</keyword>
<keyword evidence="8" id="KW-0227">DNA damage</keyword>
<feature type="domain" description="ATP-dependent DNA ligase family profile" evidence="17">
    <location>
        <begin position="253"/>
        <end position="368"/>
    </location>
</feature>
<dbReference type="InterPro" id="IPR036420">
    <property type="entry name" value="BRCT_dom_sf"/>
</dbReference>
<dbReference type="InterPro" id="IPR012310">
    <property type="entry name" value="DNA_ligase_ATP-dep_cent"/>
</dbReference>
<keyword evidence="5" id="KW-0479">Metal-binding</keyword>
<evidence type="ECO:0000256" key="14">
    <source>
        <dbReference type="ARBA" id="ARBA00030676"/>
    </source>
</evidence>
<dbReference type="Gene3D" id="3.40.50.10190">
    <property type="entry name" value="BRCT domain"/>
    <property type="match status" value="1"/>
</dbReference>
<dbReference type="GO" id="GO:0032807">
    <property type="term" value="C:DNA ligase IV complex"/>
    <property type="evidence" value="ECO:0007669"/>
    <property type="project" value="TreeGrafter"/>
</dbReference>
<keyword evidence="7" id="KW-0547">Nucleotide-binding</keyword>
<evidence type="ECO:0000256" key="13">
    <source>
        <dbReference type="ARBA" id="ARBA00023242"/>
    </source>
</evidence>
<dbReference type="Gene3D" id="3.30.470.30">
    <property type="entry name" value="DNA ligase/mRNA capping enzyme"/>
    <property type="match status" value="2"/>
</dbReference>
<dbReference type="eggNOG" id="KOG0966">
    <property type="taxonomic scope" value="Eukaryota"/>
</dbReference>
<keyword evidence="10" id="KW-0460">Magnesium</keyword>
<name>B0XJH0_CULQU</name>
<dbReference type="PANTHER" id="PTHR45997:SF1">
    <property type="entry name" value="DNA LIGASE 4"/>
    <property type="match status" value="1"/>
</dbReference>
<dbReference type="GO" id="GO:0006297">
    <property type="term" value="P:nucleotide-excision repair, DNA gap filling"/>
    <property type="evidence" value="ECO:0007669"/>
    <property type="project" value="TreeGrafter"/>
</dbReference>
<dbReference type="Gene3D" id="2.40.50.140">
    <property type="entry name" value="Nucleic acid-binding proteins"/>
    <property type="match status" value="1"/>
</dbReference>
<dbReference type="SUPFAM" id="SSF56091">
    <property type="entry name" value="DNA ligase/mRNA capping enzyme, catalytic domain"/>
    <property type="match status" value="1"/>
</dbReference>
<dbReference type="InterPro" id="IPR001357">
    <property type="entry name" value="BRCT_dom"/>
</dbReference>
<dbReference type="InParanoid" id="B0XJH0"/>
<dbReference type="SUPFAM" id="SSF50249">
    <property type="entry name" value="Nucleic acid-binding proteins"/>
    <property type="match status" value="1"/>
</dbReference>
<feature type="domain" description="BRCT" evidence="18">
    <location>
        <begin position="542"/>
        <end position="619"/>
    </location>
</feature>
<evidence type="ECO:0000313" key="21">
    <source>
        <dbReference type="Proteomes" id="UP000002320"/>
    </source>
</evidence>
<evidence type="ECO:0000256" key="10">
    <source>
        <dbReference type="ARBA" id="ARBA00022842"/>
    </source>
</evidence>
<reference evidence="20" key="2">
    <citation type="submission" date="2021-02" db="UniProtKB">
        <authorList>
            <consortium name="EnsemblMetazoa"/>
        </authorList>
    </citation>
    <scope>IDENTIFICATION</scope>
    <source>
        <strain evidence="20">JHB</strain>
    </source>
</reference>
<dbReference type="Proteomes" id="UP000002320">
    <property type="component" value="Unassembled WGS sequence"/>
</dbReference>
<dbReference type="OrthoDB" id="151490at2759"/>
<dbReference type="STRING" id="7176.B0XJH0"/>
<evidence type="ECO:0000256" key="12">
    <source>
        <dbReference type="ARBA" id="ARBA00023204"/>
    </source>
</evidence>
<dbReference type="FunCoup" id="B0XJH0">
    <property type="interactions" value="929"/>
</dbReference>
<dbReference type="GO" id="GO:0005524">
    <property type="term" value="F:ATP binding"/>
    <property type="evidence" value="ECO:0007669"/>
    <property type="project" value="UniProtKB-KW"/>
</dbReference>
<dbReference type="Gene3D" id="1.10.3260.10">
    <property type="entry name" value="DNA ligase, ATP-dependent, N-terminal domain"/>
    <property type="match status" value="1"/>
</dbReference>
<dbReference type="GO" id="GO:0003677">
    <property type="term" value="F:DNA binding"/>
    <property type="evidence" value="ECO:0007669"/>
    <property type="project" value="InterPro"/>
</dbReference>
<evidence type="ECO:0000256" key="8">
    <source>
        <dbReference type="ARBA" id="ARBA00022763"/>
    </source>
</evidence>
<evidence type="ECO:0000256" key="11">
    <source>
        <dbReference type="ARBA" id="ARBA00023172"/>
    </source>
</evidence>
<dbReference type="GO" id="GO:0003910">
    <property type="term" value="F:DNA ligase (ATP) activity"/>
    <property type="evidence" value="ECO:0007669"/>
    <property type="project" value="InterPro"/>
</dbReference>
<dbReference type="CDD" id="cd07968">
    <property type="entry name" value="OBF_DNA_ligase_IV"/>
    <property type="match status" value="1"/>
</dbReference>
<organism>
    <name type="scientific">Culex quinquefasciatus</name>
    <name type="common">Southern house mosquito</name>
    <name type="synonym">Culex pungens</name>
    <dbReference type="NCBI Taxonomy" id="7176"/>
    <lineage>
        <taxon>Eukaryota</taxon>
        <taxon>Metazoa</taxon>
        <taxon>Ecdysozoa</taxon>
        <taxon>Arthropoda</taxon>
        <taxon>Hexapoda</taxon>
        <taxon>Insecta</taxon>
        <taxon>Pterygota</taxon>
        <taxon>Neoptera</taxon>
        <taxon>Endopterygota</taxon>
        <taxon>Diptera</taxon>
        <taxon>Nematocera</taxon>
        <taxon>Culicoidea</taxon>
        <taxon>Culicidae</taxon>
        <taxon>Culicinae</taxon>
        <taxon>Culicini</taxon>
        <taxon>Culex</taxon>
        <taxon>Culex</taxon>
    </lineage>
</organism>
<keyword evidence="4 19" id="KW-0436">Ligase</keyword>
<evidence type="ECO:0000259" key="17">
    <source>
        <dbReference type="PROSITE" id="PS50160"/>
    </source>
</evidence>
<evidence type="ECO:0000256" key="1">
    <source>
        <dbReference type="ARBA" id="ARBA00001946"/>
    </source>
</evidence>
<keyword evidence="9" id="KW-0067">ATP-binding</keyword>
<dbReference type="SUPFAM" id="SSF52113">
    <property type="entry name" value="BRCT domain"/>
    <property type="match status" value="1"/>
</dbReference>
<evidence type="ECO:0000256" key="15">
    <source>
        <dbReference type="ARBA" id="ARBA00031942"/>
    </source>
</evidence>
<feature type="region of interest" description="Disordered" evidence="16">
    <location>
        <begin position="505"/>
        <end position="541"/>
    </location>
</feature>
<accession>B0XJH0</accession>
<dbReference type="VEuPathDB" id="VectorBase:CQUJHB009480"/>
<dbReference type="InterPro" id="IPR012340">
    <property type="entry name" value="NA-bd_OB-fold"/>
</dbReference>
<dbReference type="GO" id="GO:0046872">
    <property type="term" value="F:metal ion binding"/>
    <property type="evidence" value="ECO:0007669"/>
    <property type="project" value="UniProtKB-KW"/>
</dbReference>
<comment type="cofactor">
    <cofactor evidence="1">
        <name>Mg(2+)</name>
        <dbReference type="ChEBI" id="CHEBI:18420"/>
    </cofactor>
</comment>
<evidence type="ECO:0000256" key="2">
    <source>
        <dbReference type="ARBA" id="ARBA00004123"/>
    </source>
</evidence>
<dbReference type="KEGG" id="cqu:CpipJ_CPIJ019290"/>
<evidence type="ECO:0000256" key="9">
    <source>
        <dbReference type="ARBA" id="ARBA00022840"/>
    </source>
</evidence>
<proteinExistence type="inferred from homology"/>